<dbReference type="EC" id="3.1.1.-" evidence="3"/>
<keyword evidence="6" id="KW-1185">Reference proteome</keyword>
<sequence length="230" mass="25200">MGSPGWTVCNLCVFSLISGQAEERPMVDTKYGKLRGVIEPLKETPRTADAFYGIPFAKPPVGPLRFANPELPKPWESIRDASQYPPMCLQHVEIMEGIASYYKSPFKMPPLSEDCLYLNIFTPSDRDKKSKLPVMFFIHGGGLLVAGKILVYENVVVVSIQYRLGILGFFSTGDDELPGNLGFLDQVAALHWVQENIAEFGGDQHSVTIFGESAGGVSVSALVRSNLATN</sequence>
<dbReference type="InterPro" id="IPR019819">
    <property type="entry name" value="Carboxylesterase_B_CS"/>
</dbReference>
<evidence type="ECO:0000256" key="2">
    <source>
        <dbReference type="ARBA" id="ARBA00022801"/>
    </source>
</evidence>
<keyword evidence="2 3" id="KW-0378">Hydrolase</keyword>
<dbReference type="AlphaFoldDB" id="A0A2G9R4P8"/>
<comment type="similarity">
    <text evidence="1 3">Belongs to the type-B carboxylesterase/lipase family.</text>
</comment>
<proteinExistence type="inferred from homology"/>
<dbReference type="GO" id="GO:0016787">
    <property type="term" value="F:hydrolase activity"/>
    <property type="evidence" value="ECO:0007669"/>
    <property type="project" value="UniProtKB-KW"/>
</dbReference>
<gene>
    <name evidence="5" type="ORF">AB205_0163860</name>
</gene>
<dbReference type="Proteomes" id="UP000228934">
    <property type="component" value="Unassembled WGS sequence"/>
</dbReference>
<dbReference type="InterPro" id="IPR029058">
    <property type="entry name" value="AB_hydrolase_fold"/>
</dbReference>
<evidence type="ECO:0000256" key="1">
    <source>
        <dbReference type="ARBA" id="ARBA00005964"/>
    </source>
</evidence>
<dbReference type="SUPFAM" id="SSF53474">
    <property type="entry name" value="alpha/beta-Hydrolases"/>
    <property type="match status" value="1"/>
</dbReference>
<evidence type="ECO:0000313" key="6">
    <source>
        <dbReference type="Proteomes" id="UP000228934"/>
    </source>
</evidence>
<dbReference type="InterPro" id="IPR019826">
    <property type="entry name" value="Carboxylesterase_B_AS"/>
</dbReference>
<evidence type="ECO:0000259" key="4">
    <source>
        <dbReference type="Pfam" id="PF00135"/>
    </source>
</evidence>
<dbReference type="InterPro" id="IPR002018">
    <property type="entry name" value="CarbesteraseB"/>
</dbReference>
<dbReference type="InterPro" id="IPR050309">
    <property type="entry name" value="Type-B_Carboxylest/Lipase"/>
</dbReference>
<organism evidence="5 6">
    <name type="scientific">Aquarana catesbeiana</name>
    <name type="common">American bullfrog</name>
    <name type="synonym">Rana catesbeiana</name>
    <dbReference type="NCBI Taxonomy" id="8400"/>
    <lineage>
        <taxon>Eukaryota</taxon>
        <taxon>Metazoa</taxon>
        <taxon>Chordata</taxon>
        <taxon>Craniata</taxon>
        <taxon>Vertebrata</taxon>
        <taxon>Euteleostomi</taxon>
        <taxon>Amphibia</taxon>
        <taxon>Batrachia</taxon>
        <taxon>Anura</taxon>
        <taxon>Neobatrachia</taxon>
        <taxon>Ranoidea</taxon>
        <taxon>Ranidae</taxon>
        <taxon>Aquarana</taxon>
    </lineage>
</organism>
<evidence type="ECO:0000313" key="5">
    <source>
        <dbReference type="EMBL" id="PIO22785.1"/>
    </source>
</evidence>
<dbReference type="OrthoDB" id="3200163at2759"/>
<evidence type="ECO:0000256" key="3">
    <source>
        <dbReference type="RuleBase" id="RU361235"/>
    </source>
</evidence>
<name>A0A2G9R4P8_AQUCT</name>
<feature type="signal peptide" evidence="3">
    <location>
        <begin position="1"/>
        <end position="21"/>
    </location>
</feature>
<feature type="domain" description="Carboxylesterase type B" evidence="4">
    <location>
        <begin position="24"/>
        <end position="228"/>
    </location>
</feature>
<dbReference type="Pfam" id="PF00135">
    <property type="entry name" value="COesterase"/>
    <property type="match status" value="1"/>
</dbReference>
<protein>
    <recommendedName>
        <fullName evidence="3">Carboxylic ester hydrolase</fullName>
        <ecNumber evidence="3">3.1.1.-</ecNumber>
    </recommendedName>
</protein>
<reference evidence="6" key="1">
    <citation type="journal article" date="2017" name="Nat. Commun.">
        <title>The North American bullfrog draft genome provides insight into hormonal regulation of long noncoding RNA.</title>
        <authorList>
            <person name="Hammond S.A."/>
            <person name="Warren R.L."/>
            <person name="Vandervalk B.P."/>
            <person name="Kucuk E."/>
            <person name="Khan H."/>
            <person name="Gibb E.A."/>
            <person name="Pandoh P."/>
            <person name="Kirk H."/>
            <person name="Zhao Y."/>
            <person name="Jones M."/>
            <person name="Mungall A.J."/>
            <person name="Coope R."/>
            <person name="Pleasance S."/>
            <person name="Moore R.A."/>
            <person name="Holt R.A."/>
            <person name="Round J.M."/>
            <person name="Ohora S."/>
            <person name="Walle B.V."/>
            <person name="Veldhoen N."/>
            <person name="Helbing C.C."/>
            <person name="Birol I."/>
        </authorList>
    </citation>
    <scope>NUCLEOTIDE SEQUENCE [LARGE SCALE GENOMIC DNA]</scope>
</reference>
<dbReference type="PROSITE" id="PS00122">
    <property type="entry name" value="CARBOXYLESTERASE_B_1"/>
    <property type="match status" value="1"/>
</dbReference>
<dbReference type="EMBL" id="KV981861">
    <property type="protein sequence ID" value="PIO22785.1"/>
    <property type="molecule type" value="Genomic_DNA"/>
</dbReference>
<feature type="chain" id="PRO_5013432671" description="Carboxylic ester hydrolase" evidence="3">
    <location>
        <begin position="22"/>
        <end position="230"/>
    </location>
</feature>
<dbReference type="PROSITE" id="PS00941">
    <property type="entry name" value="CARBOXYLESTERASE_B_2"/>
    <property type="match status" value="1"/>
</dbReference>
<dbReference type="Gene3D" id="3.40.50.1820">
    <property type="entry name" value="alpha/beta hydrolase"/>
    <property type="match status" value="1"/>
</dbReference>
<accession>A0A2G9R4P8</accession>
<dbReference type="PANTHER" id="PTHR11559">
    <property type="entry name" value="CARBOXYLESTERASE"/>
    <property type="match status" value="1"/>
</dbReference>
<keyword evidence="3" id="KW-0732">Signal</keyword>